<name>A0A6C0EKR3_9ZZZZ</name>
<sequence>MTDFTYNTLKINGITKMCDDTIYSYNTDIIKYQWFDSQLRYILTVLEIPIKDPTTGLYLTRSRICQKIKSLFDQSTNNIIIKSSNSKKDIEMGIISKKILNEITDNNLGGVISSAPKINKNVINNELIFKHTDIKPVSKSTTKPVSKSTIKFVTKPVSKSTTKSVSKSTNKSTIKPVSKSATKPLAVKVKWLIKETERVKKAELHVGNYGNFLDFGRLDWYNNSCFADSILILLLFPMFNGKISDFITENLLEKPLLLKESIEKEHYKKYICNTNTFEKSIEIINSIYTTFTDLYEQLSNKKIINSHRFLKELSKCKNKFGLEDLSGGKMQESLELLINLFGIYNINTTSYNVRHLYESVEIPIRDYSSRFVGIFDEMVEEKTAGIRNYNFTHSTKNESKIIVKYLYTDDLQTFLRSDFKEIYTNDAFIKNGFSKRDYYYDDEMERWYLRENEAKYKLGKIRKSVLLSKYIRHKRETYPGGAYHIYDGYKRIELDKIEYVVSVDGLEKIKLIDLEKDNNKAILIKKYIEEFIIEDATNIFFGIIRKYPVHNYNSNEDLTKFLSLKITPDEIITLNARVLILKGIIVWYNDHYITFINNDSIWYKYDDNYNPLIDNDYIKVIGDYNELLDYSLSGINNIVKKNSVIVWYSI</sequence>
<dbReference type="EMBL" id="MN738874">
    <property type="protein sequence ID" value="QHT29251.1"/>
    <property type="molecule type" value="Genomic_DNA"/>
</dbReference>
<accession>A0A6C0EKR3</accession>
<reference evidence="1" key="1">
    <citation type="journal article" date="2020" name="Nature">
        <title>Giant virus diversity and host interactions through global metagenomics.</title>
        <authorList>
            <person name="Schulz F."/>
            <person name="Roux S."/>
            <person name="Paez-Espino D."/>
            <person name="Jungbluth S."/>
            <person name="Walsh D.A."/>
            <person name="Denef V.J."/>
            <person name="McMahon K.D."/>
            <person name="Konstantinidis K.T."/>
            <person name="Eloe-Fadrosh E.A."/>
            <person name="Kyrpides N.C."/>
            <person name="Woyke T."/>
        </authorList>
    </citation>
    <scope>NUCLEOTIDE SEQUENCE</scope>
    <source>
        <strain evidence="1">GVMAG-M-3300001351-8</strain>
    </source>
</reference>
<dbReference type="AlphaFoldDB" id="A0A6C0EKR3"/>
<organism evidence="1">
    <name type="scientific">viral metagenome</name>
    <dbReference type="NCBI Taxonomy" id="1070528"/>
    <lineage>
        <taxon>unclassified sequences</taxon>
        <taxon>metagenomes</taxon>
        <taxon>organismal metagenomes</taxon>
    </lineage>
</organism>
<protein>
    <submittedName>
        <fullName evidence="1">Uncharacterized protein</fullName>
    </submittedName>
</protein>
<evidence type="ECO:0000313" key="1">
    <source>
        <dbReference type="EMBL" id="QHT29251.1"/>
    </source>
</evidence>
<proteinExistence type="predicted"/>